<keyword evidence="9" id="KW-0460">Magnesium</keyword>
<name>A0A2W7NM61_9BACT</name>
<keyword evidence="9" id="KW-0819">tRNA processing</keyword>
<evidence type="ECO:0000256" key="4">
    <source>
        <dbReference type="ARBA" id="ARBA00022664"/>
    </source>
</evidence>
<dbReference type="GO" id="GO:0003725">
    <property type="term" value="F:double-stranded RNA binding"/>
    <property type="evidence" value="ECO:0007669"/>
    <property type="project" value="TreeGrafter"/>
</dbReference>
<dbReference type="PANTHER" id="PTHR11207:SF0">
    <property type="entry name" value="RIBONUCLEASE 3"/>
    <property type="match status" value="1"/>
</dbReference>
<dbReference type="EMBL" id="QKZK01000001">
    <property type="protein sequence ID" value="PZX20643.1"/>
    <property type="molecule type" value="Genomic_DNA"/>
</dbReference>
<dbReference type="SUPFAM" id="SSF54768">
    <property type="entry name" value="dsRNA-binding domain-like"/>
    <property type="match status" value="1"/>
</dbReference>
<dbReference type="SUPFAM" id="SSF69065">
    <property type="entry name" value="RNase III domain-like"/>
    <property type="match status" value="1"/>
</dbReference>
<evidence type="ECO:0000256" key="2">
    <source>
        <dbReference type="ARBA" id="ARBA00010183"/>
    </source>
</evidence>
<dbReference type="Gene3D" id="1.10.1520.10">
    <property type="entry name" value="Ribonuclease III domain"/>
    <property type="match status" value="1"/>
</dbReference>
<comment type="cofactor">
    <cofactor evidence="9">
        <name>Mg(2+)</name>
        <dbReference type="ChEBI" id="CHEBI:18420"/>
    </cofactor>
</comment>
<comment type="caution">
    <text evidence="13">The sequence shown here is derived from an EMBL/GenBank/DDBJ whole genome shotgun (WGS) entry which is preliminary data.</text>
</comment>
<dbReference type="PROSITE" id="PS00517">
    <property type="entry name" value="RNASE_3_1"/>
    <property type="match status" value="1"/>
</dbReference>
<dbReference type="GO" id="GO:0008033">
    <property type="term" value="P:tRNA processing"/>
    <property type="evidence" value="ECO:0007669"/>
    <property type="project" value="UniProtKB-KW"/>
</dbReference>
<sequence length="247" mass="28618">MIFHFTTWKELFSRKGRKFFFSMRHLTGFYPSNIRLYHKAFIHKSVQRKGNKGEIVSNERLEFLGDAILGAVVASELFHRFPEKDEGALTKMRARIVNRNLLNQVGNKMQLEQFIRSQAQLDLSQTHVVGDAVEALIGAVYLDKGFANARRFILKRITGQFINFEEVAVNDSNYKSMLIEWGHKHRQVIEFKTEEIQDCPNFQNYFHSKVYINEQLMGEGQAPSKKEAQQKSAQMALEHCTEAVTNK</sequence>
<evidence type="ECO:0000259" key="12">
    <source>
        <dbReference type="PROSITE" id="PS50142"/>
    </source>
</evidence>
<dbReference type="Proteomes" id="UP000249239">
    <property type="component" value="Unassembled WGS sequence"/>
</dbReference>
<evidence type="ECO:0000313" key="14">
    <source>
        <dbReference type="Proteomes" id="UP000249239"/>
    </source>
</evidence>
<feature type="binding site" evidence="9">
    <location>
        <position position="131"/>
    </location>
    <ligand>
        <name>Mg(2+)</name>
        <dbReference type="ChEBI" id="CHEBI:18420"/>
    </ligand>
</feature>
<dbReference type="PROSITE" id="PS50142">
    <property type="entry name" value="RNASE_3_2"/>
    <property type="match status" value="1"/>
</dbReference>
<evidence type="ECO:0000313" key="13">
    <source>
        <dbReference type="EMBL" id="PZX20643.1"/>
    </source>
</evidence>
<keyword evidence="9" id="KW-0479">Metal-binding</keyword>
<feature type="binding site" evidence="9">
    <location>
        <position position="134"/>
    </location>
    <ligand>
        <name>Mg(2+)</name>
        <dbReference type="ChEBI" id="CHEBI:18420"/>
    </ligand>
</feature>
<dbReference type="AlphaFoldDB" id="A0A2W7NM61"/>
<dbReference type="CDD" id="cd10845">
    <property type="entry name" value="DSRM_RNAse_III_family"/>
    <property type="match status" value="1"/>
</dbReference>
<feature type="domain" description="DRBM" evidence="11">
    <location>
        <begin position="173"/>
        <end position="242"/>
    </location>
</feature>
<keyword evidence="7 9" id="KW-0378">Hydrolase</keyword>
<dbReference type="SMART" id="SM00358">
    <property type="entry name" value="DSRM"/>
    <property type="match status" value="1"/>
</dbReference>
<keyword evidence="14" id="KW-1185">Reference proteome</keyword>
<dbReference type="Pfam" id="PF00035">
    <property type="entry name" value="dsrm"/>
    <property type="match status" value="1"/>
</dbReference>
<feature type="active site" evidence="9">
    <location>
        <position position="134"/>
    </location>
</feature>
<feature type="region of interest" description="Disordered" evidence="10">
    <location>
        <begin position="221"/>
        <end position="247"/>
    </location>
</feature>
<gene>
    <name evidence="9" type="primary">rnc</name>
    <name evidence="13" type="ORF">LX69_00064</name>
</gene>
<keyword evidence="5 9" id="KW-0540">Nuclease</keyword>
<comment type="subcellular location">
    <subcellularLocation>
        <location evidence="9">Cytoplasm</location>
    </subcellularLocation>
</comment>
<dbReference type="PROSITE" id="PS50137">
    <property type="entry name" value="DS_RBD"/>
    <property type="match status" value="1"/>
</dbReference>
<evidence type="ECO:0000256" key="10">
    <source>
        <dbReference type="SAM" id="MobiDB-lite"/>
    </source>
</evidence>
<dbReference type="InterPro" id="IPR011907">
    <property type="entry name" value="RNase_III"/>
</dbReference>
<feature type="domain" description="RNase III" evidence="12">
    <location>
        <begin position="20"/>
        <end position="145"/>
    </location>
</feature>
<evidence type="ECO:0000256" key="6">
    <source>
        <dbReference type="ARBA" id="ARBA00022759"/>
    </source>
</evidence>
<keyword evidence="6 9" id="KW-0255">Endonuclease</keyword>
<comment type="function">
    <text evidence="9">Digests double-stranded RNA. Involved in the processing of primary rRNA transcript to yield the immediate precursors to the large and small rRNAs (23S and 16S). Processes some mRNAs, and tRNAs when they are encoded in the rRNA operon. Processes pre-crRNA and tracrRNA of type II CRISPR loci if present in the organism.</text>
</comment>
<accession>A0A2W7NM61</accession>
<dbReference type="GO" id="GO:0006364">
    <property type="term" value="P:rRNA processing"/>
    <property type="evidence" value="ECO:0007669"/>
    <property type="project" value="UniProtKB-UniRule"/>
</dbReference>
<comment type="similarity">
    <text evidence="2">Belongs to the ribonuclease III family.</text>
</comment>
<dbReference type="InterPro" id="IPR036389">
    <property type="entry name" value="RNase_III_sf"/>
</dbReference>
<dbReference type="InterPro" id="IPR000999">
    <property type="entry name" value="RNase_III_dom"/>
</dbReference>
<dbReference type="Gene3D" id="3.30.160.20">
    <property type="match status" value="1"/>
</dbReference>
<evidence type="ECO:0000256" key="8">
    <source>
        <dbReference type="ARBA" id="ARBA00022884"/>
    </source>
</evidence>
<dbReference type="EC" id="3.1.26.3" evidence="9"/>
<dbReference type="FunFam" id="1.10.1520.10:FF:000001">
    <property type="entry name" value="Ribonuclease 3"/>
    <property type="match status" value="1"/>
</dbReference>
<comment type="catalytic activity">
    <reaction evidence="1 9">
        <text>Endonucleolytic cleavage to 5'-phosphomonoester.</text>
        <dbReference type="EC" id="3.1.26.3"/>
    </reaction>
</comment>
<evidence type="ECO:0000256" key="9">
    <source>
        <dbReference type="HAMAP-Rule" id="MF_00104"/>
    </source>
</evidence>
<dbReference type="HAMAP" id="MF_00104">
    <property type="entry name" value="RNase_III"/>
    <property type="match status" value="1"/>
</dbReference>
<proteinExistence type="inferred from homology"/>
<evidence type="ECO:0000256" key="1">
    <source>
        <dbReference type="ARBA" id="ARBA00000109"/>
    </source>
</evidence>
<feature type="active site" evidence="9">
    <location>
        <position position="66"/>
    </location>
</feature>
<protein>
    <recommendedName>
        <fullName evidence="9">Ribonuclease 3</fullName>
        <ecNumber evidence="9">3.1.26.3</ecNumber>
    </recommendedName>
    <alternativeName>
        <fullName evidence="9">Ribonuclease III</fullName>
        <shortName evidence="9">RNase III</shortName>
    </alternativeName>
</protein>
<reference evidence="13 14" key="1">
    <citation type="submission" date="2018-06" db="EMBL/GenBank/DDBJ databases">
        <title>Genomic Encyclopedia of Archaeal and Bacterial Type Strains, Phase II (KMG-II): from individual species to whole genera.</title>
        <authorList>
            <person name="Goeker M."/>
        </authorList>
    </citation>
    <scope>NUCLEOTIDE SEQUENCE [LARGE SCALE GENOMIC DNA]</scope>
    <source>
        <strain evidence="13 14">DSM 6779</strain>
    </source>
</reference>
<dbReference type="GO" id="GO:0046872">
    <property type="term" value="F:metal ion binding"/>
    <property type="evidence" value="ECO:0007669"/>
    <property type="project" value="UniProtKB-KW"/>
</dbReference>
<evidence type="ECO:0000256" key="3">
    <source>
        <dbReference type="ARBA" id="ARBA00022552"/>
    </source>
</evidence>
<keyword evidence="3 9" id="KW-0698">rRNA processing</keyword>
<evidence type="ECO:0000256" key="5">
    <source>
        <dbReference type="ARBA" id="ARBA00022722"/>
    </source>
</evidence>
<dbReference type="GO" id="GO:0010468">
    <property type="term" value="P:regulation of gene expression"/>
    <property type="evidence" value="ECO:0007669"/>
    <property type="project" value="TreeGrafter"/>
</dbReference>
<keyword evidence="8 9" id="KW-0694">RNA-binding</keyword>
<dbReference type="GO" id="GO:0019843">
    <property type="term" value="F:rRNA binding"/>
    <property type="evidence" value="ECO:0007669"/>
    <property type="project" value="UniProtKB-KW"/>
</dbReference>
<comment type="subunit">
    <text evidence="9">Homodimer.</text>
</comment>
<feature type="binding site" evidence="9">
    <location>
        <position position="62"/>
    </location>
    <ligand>
        <name>Mg(2+)</name>
        <dbReference type="ChEBI" id="CHEBI:18420"/>
    </ligand>
</feature>
<keyword evidence="4 9" id="KW-0507">mRNA processing</keyword>
<dbReference type="GO" id="GO:0006397">
    <property type="term" value="P:mRNA processing"/>
    <property type="evidence" value="ECO:0007669"/>
    <property type="project" value="UniProtKB-UniRule"/>
</dbReference>
<organism evidence="13 14">
    <name type="scientific">Breznakibacter xylanolyticus</name>
    <dbReference type="NCBI Taxonomy" id="990"/>
    <lineage>
        <taxon>Bacteria</taxon>
        <taxon>Pseudomonadati</taxon>
        <taxon>Bacteroidota</taxon>
        <taxon>Bacteroidia</taxon>
        <taxon>Marinilabiliales</taxon>
        <taxon>Marinilabiliaceae</taxon>
        <taxon>Breznakibacter</taxon>
    </lineage>
</organism>
<evidence type="ECO:0000256" key="7">
    <source>
        <dbReference type="ARBA" id="ARBA00022801"/>
    </source>
</evidence>
<dbReference type="NCBIfam" id="TIGR02191">
    <property type="entry name" value="RNaseIII"/>
    <property type="match status" value="1"/>
</dbReference>
<dbReference type="PANTHER" id="PTHR11207">
    <property type="entry name" value="RIBONUCLEASE III"/>
    <property type="match status" value="1"/>
</dbReference>
<dbReference type="CDD" id="cd00593">
    <property type="entry name" value="RIBOc"/>
    <property type="match status" value="1"/>
</dbReference>
<evidence type="ECO:0000259" key="11">
    <source>
        <dbReference type="PROSITE" id="PS50137"/>
    </source>
</evidence>
<keyword evidence="9" id="KW-0699">rRNA-binding</keyword>
<dbReference type="GO" id="GO:0004525">
    <property type="term" value="F:ribonuclease III activity"/>
    <property type="evidence" value="ECO:0007669"/>
    <property type="project" value="UniProtKB-UniRule"/>
</dbReference>
<dbReference type="Pfam" id="PF14622">
    <property type="entry name" value="Ribonucleas_3_3"/>
    <property type="match status" value="1"/>
</dbReference>
<keyword evidence="9" id="KW-0963">Cytoplasm</keyword>
<dbReference type="SMART" id="SM00535">
    <property type="entry name" value="RIBOc"/>
    <property type="match status" value="1"/>
</dbReference>
<dbReference type="InterPro" id="IPR014720">
    <property type="entry name" value="dsRBD_dom"/>
</dbReference>
<dbReference type="GO" id="GO:0005737">
    <property type="term" value="C:cytoplasm"/>
    <property type="evidence" value="ECO:0007669"/>
    <property type="project" value="UniProtKB-SubCell"/>
</dbReference>